<protein>
    <submittedName>
        <fullName evidence="3">Cdc6-related protein, AAA superfamily ATPase</fullName>
    </submittedName>
</protein>
<feature type="compositionally biased region" description="Polar residues" evidence="1">
    <location>
        <begin position="403"/>
        <end position="412"/>
    </location>
</feature>
<evidence type="ECO:0000313" key="3">
    <source>
        <dbReference type="EMBL" id="SFC54386.1"/>
    </source>
</evidence>
<evidence type="ECO:0000259" key="2">
    <source>
        <dbReference type="Pfam" id="PF13191"/>
    </source>
</evidence>
<dbReference type="OrthoDB" id="213998at2157"/>
<dbReference type="Pfam" id="PF13191">
    <property type="entry name" value="AAA_16"/>
    <property type="match status" value="1"/>
</dbReference>
<dbReference type="AlphaFoldDB" id="A0A1I1K0V9"/>
<dbReference type="SUPFAM" id="SSF52540">
    <property type="entry name" value="P-loop containing nucleoside triphosphate hydrolases"/>
    <property type="match status" value="1"/>
</dbReference>
<reference evidence="4" key="1">
    <citation type="submission" date="2016-10" db="EMBL/GenBank/DDBJ databases">
        <authorList>
            <person name="Varghese N."/>
            <person name="Submissions S."/>
        </authorList>
    </citation>
    <scope>NUCLEOTIDE SEQUENCE [LARGE SCALE GENOMIC DNA]</scope>
    <source>
        <strain evidence="4">DSM 13078</strain>
    </source>
</reference>
<accession>A0A1I1K0V9</accession>
<dbReference type="EMBL" id="FOKW01000010">
    <property type="protein sequence ID" value="SFC54386.1"/>
    <property type="molecule type" value="Genomic_DNA"/>
</dbReference>
<name>A0A1I1K0V9_NATHA</name>
<gene>
    <name evidence="3" type="ORF">SAMN05444422_11034</name>
</gene>
<proteinExistence type="predicted"/>
<feature type="region of interest" description="Disordered" evidence="1">
    <location>
        <begin position="381"/>
        <end position="412"/>
    </location>
</feature>
<dbReference type="InterPro" id="IPR041664">
    <property type="entry name" value="AAA_16"/>
</dbReference>
<organism evidence="3 4">
    <name type="scientific">Natronobacterium haloterrestre</name>
    <name type="common">Halobiforma haloterrestris</name>
    <dbReference type="NCBI Taxonomy" id="148448"/>
    <lineage>
        <taxon>Archaea</taxon>
        <taxon>Methanobacteriati</taxon>
        <taxon>Methanobacteriota</taxon>
        <taxon>Stenosarchaea group</taxon>
        <taxon>Halobacteria</taxon>
        <taxon>Halobacteriales</taxon>
        <taxon>Natrialbaceae</taxon>
        <taxon>Natronobacterium</taxon>
    </lineage>
</organism>
<dbReference type="Gene3D" id="3.40.50.300">
    <property type="entry name" value="P-loop containing nucleotide triphosphate hydrolases"/>
    <property type="match status" value="1"/>
</dbReference>
<evidence type="ECO:0000313" key="4">
    <source>
        <dbReference type="Proteomes" id="UP000199161"/>
    </source>
</evidence>
<feature type="domain" description="Orc1-like AAA ATPase" evidence="2">
    <location>
        <begin position="35"/>
        <end position="180"/>
    </location>
</feature>
<keyword evidence="4" id="KW-1185">Reference proteome</keyword>
<dbReference type="Gene3D" id="1.10.8.60">
    <property type="match status" value="1"/>
</dbReference>
<dbReference type="InterPro" id="IPR027417">
    <property type="entry name" value="P-loop_NTPase"/>
</dbReference>
<dbReference type="Proteomes" id="UP000199161">
    <property type="component" value="Unassembled WGS sequence"/>
</dbReference>
<sequence length="412" mass="44113">MNLRDRIDRRRSARGDRQLVVDRDHLSPTVHRSEPVGRGPALEQLLDVLEPVFDGQLPPPVAVVGPQGSGTSALVVALFGALNDRLGDVDRSFGTTTRASPSEHVTWFVHVDGRRVDSEFAFYRAVLSVLSREPVPESGIGTDDLQERVERRLRGGRRAVVAIDHHDEPETLTYGRVRDLLESAGVADRVTAVPVGRQVPDGWDGATVSLPAYRSHELVDVITDRASTGLAAGGIDHESVRDLAEWADGNAHDALAALFVAAVAAEADDADRIADRHVDRGRADVPPDGVHLDRALALSENRQRVLAHLVALDERRSTAGTPIGDLAGEIAARSSLTTGTVKRFLYELAERGVLERIHLESDGSGRNPSAVAPLVPATAFRELTDASLEGSPGTDDTDGSTEPRGSTDTAGS</sequence>
<evidence type="ECO:0000256" key="1">
    <source>
        <dbReference type="SAM" id="MobiDB-lite"/>
    </source>
</evidence>
<dbReference type="RefSeq" id="WP_089789317.1">
    <property type="nucleotide sequence ID" value="NZ_FOKW01000010.1"/>
</dbReference>